<name>A0ABY4RA52_9GAMM</name>
<accession>A0ABY4RA52</accession>
<reference evidence="3" key="1">
    <citation type="submission" date="2021-09" db="EMBL/GenBank/DDBJ databases">
        <title>First case of bloodstream infection caused by Mixta hanseatica sp. nov., a member of the Erwiniaceae family.</title>
        <authorList>
            <person name="Both A."/>
            <person name="Huang J."/>
            <person name="Wenzel P."/>
            <person name="Aepfelbacher M."/>
            <person name="Rohde H."/>
            <person name="Christner M."/>
            <person name="Hentschke M."/>
        </authorList>
    </citation>
    <scope>NUCLEOTIDE SEQUENCE</scope>
    <source>
        <strain evidence="3">X22927</strain>
    </source>
</reference>
<proteinExistence type="predicted"/>
<dbReference type="RefSeq" id="WP_249893876.1">
    <property type="nucleotide sequence ID" value="NZ_CP082904.1"/>
</dbReference>
<evidence type="ECO:0008006" key="5">
    <source>
        <dbReference type="Google" id="ProtNLM"/>
    </source>
</evidence>
<keyword evidence="4" id="KW-1185">Reference proteome</keyword>
<evidence type="ECO:0000256" key="2">
    <source>
        <dbReference type="SAM" id="SignalP"/>
    </source>
</evidence>
<dbReference type="Proteomes" id="UP001056635">
    <property type="component" value="Chromosome"/>
</dbReference>
<dbReference type="InterPro" id="IPR037873">
    <property type="entry name" value="BamE-like"/>
</dbReference>
<feature type="chain" id="PRO_5047429538" description="Outer membrane protein assembly factor BamE" evidence="2">
    <location>
        <begin position="21"/>
        <end position="126"/>
    </location>
</feature>
<gene>
    <name evidence="3" type="ORF">K6958_06415</name>
</gene>
<dbReference type="PROSITE" id="PS51257">
    <property type="entry name" value="PROKAR_LIPOPROTEIN"/>
    <property type="match status" value="1"/>
</dbReference>
<sequence>MKKIILVAALSVIMAGCASSGNRSLEKETQVSVQSKIQNGVTSKAQVRQTFGDPTGVSFTDGGNEIWTYALAKVKVDGKTFIPFYGLFHNGSKTNLKQLVILFKNDVVEKYTLSESNTDTKSGWAD</sequence>
<dbReference type="Gene3D" id="3.30.1450.10">
    <property type="match status" value="1"/>
</dbReference>
<organism evidence="3 4">
    <name type="scientific">Mixta hanseatica</name>
    <dbReference type="NCBI Taxonomy" id="2872648"/>
    <lineage>
        <taxon>Bacteria</taxon>
        <taxon>Pseudomonadati</taxon>
        <taxon>Pseudomonadota</taxon>
        <taxon>Gammaproteobacteria</taxon>
        <taxon>Enterobacterales</taxon>
        <taxon>Erwiniaceae</taxon>
        <taxon>Mixta</taxon>
    </lineage>
</organism>
<evidence type="ECO:0000313" key="3">
    <source>
        <dbReference type="EMBL" id="UQY45306.1"/>
    </source>
</evidence>
<dbReference type="EMBL" id="CP082904">
    <property type="protein sequence ID" value="UQY45306.1"/>
    <property type="molecule type" value="Genomic_DNA"/>
</dbReference>
<evidence type="ECO:0000256" key="1">
    <source>
        <dbReference type="ARBA" id="ARBA00022729"/>
    </source>
</evidence>
<feature type="signal peptide" evidence="2">
    <location>
        <begin position="1"/>
        <end position="20"/>
    </location>
</feature>
<evidence type="ECO:0000313" key="4">
    <source>
        <dbReference type="Proteomes" id="UP001056635"/>
    </source>
</evidence>
<keyword evidence="1 2" id="KW-0732">Signal</keyword>
<protein>
    <recommendedName>
        <fullName evidence="5">Outer membrane protein assembly factor BamE</fullName>
    </recommendedName>
</protein>